<dbReference type="KEGG" id="rpa:TX73_019185"/>
<dbReference type="InterPro" id="IPR035901">
    <property type="entry name" value="GIY-YIG_endonuc_sf"/>
</dbReference>
<dbReference type="Pfam" id="PF01541">
    <property type="entry name" value="GIY-YIG"/>
    <property type="match status" value="1"/>
</dbReference>
<accession>Q6N3I9</accession>
<dbReference type="EMBL" id="CP116810">
    <property type="protein sequence ID" value="WCL93880.1"/>
    <property type="molecule type" value="Genomic_DNA"/>
</dbReference>
<organism evidence="3">
    <name type="scientific">Rhodopseudomonas palustris (strain ATCC BAA-98 / CGA009)</name>
    <dbReference type="NCBI Taxonomy" id="258594"/>
    <lineage>
        <taxon>Bacteria</taxon>
        <taxon>Pseudomonadati</taxon>
        <taxon>Pseudomonadota</taxon>
        <taxon>Alphaproteobacteria</taxon>
        <taxon>Hyphomicrobiales</taxon>
        <taxon>Nitrobacteraceae</taxon>
        <taxon>Rhodopseudomonas</taxon>
    </lineage>
</organism>
<evidence type="ECO:0000313" key="5">
    <source>
        <dbReference type="Proteomes" id="UP000001426"/>
    </source>
</evidence>
<dbReference type="Proteomes" id="UP000001426">
    <property type="component" value="Chromosome"/>
</dbReference>
<dbReference type="EMBL" id="BX572604">
    <property type="protein sequence ID" value="CAE29145.1"/>
    <property type="molecule type" value="Genomic_DNA"/>
</dbReference>
<dbReference type="PhylomeDB" id="Q6N3I9"/>
<dbReference type="PANTHER" id="PTHR34477:SF5">
    <property type="entry name" value="BSL5627 PROTEIN"/>
    <property type="match status" value="1"/>
</dbReference>
<dbReference type="InterPro" id="IPR050190">
    <property type="entry name" value="UPF0213_domain"/>
</dbReference>
<reference evidence="4" key="3">
    <citation type="submission" date="2022-12" db="EMBL/GenBank/DDBJ databases">
        <title>Complete genome sequence of Rhodopseudomonas palustris CGA0092 and corrections to the R. palustris CGA009 genome sequence.</title>
        <authorList>
            <person name="Mazny B.R."/>
            <person name="Sheff O.F."/>
            <person name="LaSarre B."/>
            <person name="McKinlay A."/>
            <person name="McKinlay J.B."/>
        </authorList>
    </citation>
    <scope>NUCLEOTIDE SEQUENCE</scope>
    <source>
        <strain evidence="4">CGA009</strain>
    </source>
</reference>
<dbReference type="SUPFAM" id="SSF82771">
    <property type="entry name" value="GIY-YIG endonuclease"/>
    <property type="match status" value="1"/>
</dbReference>
<comment type="similarity">
    <text evidence="1">Belongs to the UPF0213 family.</text>
</comment>
<reference evidence="4" key="1">
    <citation type="submission" date="2003-07" db="EMBL/GenBank/DDBJ databases">
        <authorList>
            <consortium name="Rhodopseudomonas genome consortium"/>
            <person name="Larimer F."/>
            <person name="Harwood C."/>
        </authorList>
    </citation>
    <scope>NUCLEOTIDE SEQUENCE</scope>
    <source>
        <strain evidence="4">CGA009</strain>
    </source>
</reference>
<proteinExistence type="inferred from homology"/>
<reference evidence="3 5" key="2">
    <citation type="journal article" date="2004" name="Nat. Biotechnol.">
        <title>Complete genome sequence of the metabolically versatile photosynthetic bacterium Rhodopseudomonas palustris.</title>
        <authorList>
            <person name="Larimer F.W."/>
            <person name="Chain P."/>
            <person name="Hauser L."/>
            <person name="Lamerdin J."/>
            <person name="Malfatti S."/>
            <person name="Do L."/>
            <person name="Land M.L."/>
            <person name="Pelletier D.A."/>
            <person name="Beatty J.T."/>
            <person name="Lang A.S."/>
            <person name="Tabita F.R."/>
            <person name="Gibson J.L."/>
            <person name="Hanson T.E."/>
            <person name="Bobst C."/>
            <person name="Torres J.L."/>
            <person name="Peres C."/>
            <person name="Harrison F.H."/>
            <person name="Gibson J."/>
            <person name="Harwood C.S."/>
        </authorList>
    </citation>
    <scope>NUCLEOTIDE SEQUENCE [LARGE SCALE GENOMIC DNA]</scope>
    <source>
        <strain evidence="5">ATCC BAA-98 / CGA009</strain>
        <strain evidence="3">CGA009</strain>
    </source>
</reference>
<dbReference type="InterPro" id="IPR000305">
    <property type="entry name" value="GIY-YIG_endonuc"/>
</dbReference>
<dbReference type="AlphaFoldDB" id="Q6N3I9"/>
<dbReference type="PROSITE" id="PS50164">
    <property type="entry name" value="GIY_YIG"/>
    <property type="match status" value="1"/>
</dbReference>
<dbReference type="CDD" id="cd10448">
    <property type="entry name" value="GIY-YIG_unchar_3"/>
    <property type="match status" value="1"/>
</dbReference>
<dbReference type="HOGENOM" id="CLU_135650_3_1_5"/>
<dbReference type="Gene3D" id="3.40.1440.10">
    <property type="entry name" value="GIY-YIG endonuclease"/>
    <property type="match status" value="1"/>
</dbReference>
<evidence type="ECO:0000256" key="1">
    <source>
        <dbReference type="ARBA" id="ARBA00007435"/>
    </source>
</evidence>
<evidence type="ECO:0000313" key="4">
    <source>
        <dbReference type="EMBL" id="WCL93880.1"/>
    </source>
</evidence>
<keyword evidence="5" id="KW-1185">Reference proteome</keyword>
<feature type="domain" description="GIY-YIG" evidence="2">
    <location>
        <begin position="1"/>
        <end position="77"/>
    </location>
</feature>
<dbReference type="eggNOG" id="COG2827">
    <property type="taxonomic scope" value="Bacteria"/>
</dbReference>
<dbReference type="PANTHER" id="PTHR34477">
    <property type="entry name" value="UPF0213 PROTEIN YHBQ"/>
    <property type="match status" value="1"/>
</dbReference>
<evidence type="ECO:0000313" key="3">
    <source>
        <dbReference type="EMBL" id="CAE29145.1"/>
    </source>
</evidence>
<dbReference type="SMART" id="SM00465">
    <property type="entry name" value="GIYc"/>
    <property type="match status" value="1"/>
</dbReference>
<dbReference type="GeneID" id="66894809"/>
<protein>
    <submittedName>
        <fullName evidence="3">Excinuclease ABC, C subunit, N-terminal</fullName>
    </submittedName>
    <submittedName>
        <fullName evidence="4">GIY-YIG nuclease family protein</fullName>
    </submittedName>
</protein>
<name>Q6N3I9_RHOPA</name>
<dbReference type="RefSeq" id="WP_011159243.1">
    <property type="nucleotide sequence ID" value="NZ_CP116810.1"/>
</dbReference>
<gene>
    <name evidence="3" type="ordered locus">RPA3704</name>
    <name evidence="4" type="ORF">TX73_019185</name>
</gene>
<dbReference type="STRING" id="258594.RPA3704"/>
<evidence type="ECO:0000259" key="2">
    <source>
        <dbReference type="PROSITE" id="PS50164"/>
    </source>
</evidence>
<sequence length="95" mass="11317">MPYYVYLLASGKHGTLYLGVTNDLVRRVHEHRSKAAPGFSERYSIDRLVWFEIYDDAVTAITREKQLKKWRRDWKIRLIEEQNPDWADLYPGICS</sequence>